<comment type="catalytic activity">
    <reaction evidence="15">
        <text>ATP + H2O + xenobioticSide 1 = ADP + phosphate + xenobioticSide 2.</text>
        <dbReference type="EC" id="7.6.2.2"/>
    </reaction>
</comment>
<comment type="catalytic activity">
    <reaction evidence="24">
        <text>cholate(in) + glutathione(in) + ATP + H2O = cholate(out) + glutathione(out) + ADP + phosphate + H(+)</text>
        <dbReference type="Rhea" id="RHEA:66396"/>
        <dbReference type="ChEBI" id="CHEBI:15377"/>
        <dbReference type="ChEBI" id="CHEBI:15378"/>
        <dbReference type="ChEBI" id="CHEBI:29747"/>
        <dbReference type="ChEBI" id="CHEBI:30616"/>
        <dbReference type="ChEBI" id="CHEBI:43474"/>
        <dbReference type="ChEBI" id="CHEBI:57925"/>
        <dbReference type="ChEBI" id="CHEBI:456216"/>
    </reaction>
    <physiologicalReaction direction="left-to-right" evidence="24">
        <dbReference type="Rhea" id="RHEA:66397"/>
    </physiologicalReaction>
</comment>
<name>A0A663F8Z4_AQUCH</name>
<comment type="subunit">
    <text evidence="34">Interacts (via PDZ-binding motif) with SNX27 (via PDZ domain); this interaction accelerates MRP4 internalization.</text>
</comment>
<dbReference type="GeneTree" id="ENSGT00940000153931"/>
<comment type="catalytic activity">
    <reaction evidence="25">
        <text>leukotriene B4(in) + ATP + H2O = leukotriene B4(out) + ADP + phosphate + H(+)</text>
        <dbReference type="Rhea" id="RHEA:66424"/>
        <dbReference type="ChEBI" id="CHEBI:15377"/>
        <dbReference type="ChEBI" id="CHEBI:15378"/>
        <dbReference type="ChEBI" id="CHEBI:30616"/>
        <dbReference type="ChEBI" id="CHEBI:43474"/>
        <dbReference type="ChEBI" id="CHEBI:57461"/>
        <dbReference type="ChEBI" id="CHEBI:456216"/>
    </reaction>
</comment>
<comment type="catalytic activity">
    <reaction evidence="18">
        <text>17beta-estradiol 17-O-(beta-D-glucuronate)(in) + ATP + H2O = 17beta-estradiol 17-O-(beta-D-glucuronate)(out) + ADP + phosphate + H(+)</text>
        <dbReference type="Rhea" id="RHEA:60128"/>
        <dbReference type="ChEBI" id="CHEBI:15377"/>
        <dbReference type="ChEBI" id="CHEBI:15378"/>
        <dbReference type="ChEBI" id="CHEBI:30616"/>
        <dbReference type="ChEBI" id="CHEBI:43474"/>
        <dbReference type="ChEBI" id="CHEBI:82961"/>
        <dbReference type="ChEBI" id="CHEBI:456216"/>
    </reaction>
    <physiologicalReaction direction="left-to-right" evidence="18">
        <dbReference type="Rhea" id="RHEA:60129"/>
    </physiologicalReaction>
</comment>
<keyword evidence="12" id="KW-0445">Lipid transport</keyword>
<evidence type="ECO:0000256" key="2">
    <source>
        <dbReference type="ARBA" id="ARBA00004424"/>
    </source>
</evidence>
<evidence type="ECO:0000256" key="27">
    <source>
        <dbReference type="ARBA" id="ARBA00051304"/>
    </source>
</evidence>
<feature type="transmembrane region" description="Helical" evidence="36">
    <location>
        <begin position="173"/>
        <end position="194"/>
    </location>
</feature>
<evidence type="ECO:0000256" key="1">
    <source>
        <dbReference type="ARBA" id="ARBA00001946"/>
    </source>
</evidence>
<comment type="catalytic activity">
    <reaction evidence="27">
        <text>taurochenodeoxycholate(in) + glutathione(in) + ATP + H2O = taurochenodeoxycholate(out) + glutathione(out) + ADP + phosphate + H(+)</text>
        <dbReference type="Rhea" id="RHEA:66412"/>
        <dbReference type="ChEBI" id="CHEBI:9407"/>
        <dbReference type="ChEBI" id="CHEBI:15377"/>
        <dbReference type="ChEBI" id="CHEBI:15378"/>
        <dbReference type="ChEBI" id="CHEBI:30616"/>
        <dbReference type="ChEBI" id="CHEBI:43474"/>
        <dbReference type="ChEBI" id="CHEBI:57925"/>
        <dbReference type="ChEBI" id="CHEBI:456216"/>
    </reaction>
    <physiologicalReaction direction="left-to-right" evidence="27">
        <dbReference type="Rhea" id="RHEA:66413"/>
    </physiologicalReaction>
</comment>
<evidence type="ECO:0000256" key="9">
    <source>
        <dbReference type="ARBA" id="ARBA00022840"/>
    </source>
</evidence>
<dbReference type="GO" id="GO:0008559">
    <property type="term" value="F:ABC-type xenobiotic transporter activity"/>
    <property type="evidence" value="ECO:0007669"/>
    <property type="project" value="UniProtKB-EC"/>
</dbReference>
<evidence type="ECO:0000256" key="14">
    <source>
        <dbReference type="ARBA" id="ARBA00024220"/>
    </source>
</evidence>
<dbReference type="Ensembl" id="ENSACCT00020021229.1">
    <property type="protein sequence ID" value="ENSACCP00020020346.1"/>
    <property type="gene ID" value="ENSACCG00020013160.1"/>
</dbReference>
<comment type="catalytic activity">
    <reaction evidence="22">
        <text>glycoursodeoxycholate(in) + glutathione(in) + ATP + H2O = glycoursodeoxycholate(out) + glutathione(out) + ADP + phosphate + H(+)</text>
        <dbReference type="Rhea" id="RHEA:66416"/>
        <dbReference type="ChEBI" id="CHEBI:15377"/>
        <dbReference type="ChEBI" id="CHEBI:15378"/>
        <dbReference type="ChEBI" id="CHEBI:30616"/>
        <dbReference type="ChEBI" id="CHEBI:43474"/>
        <dbReference type="ChEBI" id="CHEBI:57925"/>
        <dbReference type="ChEBI" id="CHEBI:132030"/>
        <dbReference type="ChEBI" id="CHEBI:456216"/>
    </reaction>
    <physiologicalReaction direction="left-to-right" evidence="22">
        <dbReference type="Rhea" id="RHEA:66417"/>
    </physiologicalReaction>
</comment>
<evidence type="ECO:0000256" key="20">
    <source>
        <dbReference type="ARBA" id="ARBA00048665"/>
    </source>
</evidence>
<keyword evidence="13 36" id="KW-0472">Membrane</keyword>
<keyword evidence="7 36" id="KW-0812">Transmembrane</keyword>
<dbReference type="PROSITE" id="PS50929">
    <property type="entry name" value="ABC_TM1F"/>
    <property type="match status" value="2"/>
</dbReference>
<evidence type="ECO:0000256" key="13">
    <source>
        <dbReference type="ARBA" id="ARBA00023136"/>
    </source>
</evidence>
<dbReference type="FunFam" id="1.20.1560.10:FF:000027">
    <property type="entry name" value="ATP-binding cassette subfamily C member 4"/>
    <property type="match status" value="1"/>
</dbReference>
<evidence type="ECO:0000256" key="22">
    <source>
        <dbReference type="ARBA" id="ARBA00050626"/>
    </source>
</evidence>
<feature type="transmembrane region" description="Helical" evidence="36">
    <location>
        <begin position="95"/>
        <end position="120"/>
    </location>
</feature>
<evidence type="ECO:0000256" key="8">
    <source>
        <dbReference type="ARBA" id="ARBA00022741"/>
    </source>
</evidence>
<comment type="catalytic activity">
    <reaction evidence="28">
        <text>3',5'-cyclic AMP(in) + ATP + H2O = 3',5'-cyclic AMP(out) + ADP + phosphate + H(+)</text>
        <dbReference type="Rhea" id="RHEA:66184"/>
        <dbReference type="ChEBI" id="CHEBI:15377"/>
        <dbReference type="ChEBI" id="CHEBI:15378"/>
        <dbReference type="ChEBI" id="CHEBI:30616"/>
        <dbReference type="ChEBI" id="CHEBI:43474"/>
        <dbReference type="ChEBI" id="CHEBI:58165"/>
        <dbReference type="ChEBI" id="CHEBI:456216"/>
    </reaction>
    <physiologicalReaction direction="left-to-right" evidence="28">
        <dbReference type="Rhea" id="RHEA:66185"/>
    </physiologicalReaction>
</comment>
<evidence type="ECO:0000256" key="15">
    <source>
        <dbReference type="ARBA" id="ARBA00034018"/>
    </source>
</evidence>
<reference evidence="39" key="2">
    <citation type="submission" date="2025-09" db="UniProtKB">
        <authorList>
            <consortium name="Ensembl"/>
        </authorList>
    </citation>
    <scope>IDENTIFICATION</scope>
</reference>
<comment type="cofactor">
    <cofactor evidence="1">
        <name>Mg(2+)</name>
        <dbReference type="ChEBI" id="CHEBI:18420"/>
    </cofactor>
</comment>
<dbReference type="Pfam" id="PF00005">
    <property type="entry name" value="ABC_tran"/>
    <property type="match status" value="2"/>
</dbReference>
<dbReference type="GO" id="GO:0016324">
    <property type="term" value="C:apical plasma membrane"/>
    <property type="evidence" value="ECO:0007669"/>
    <property type="project" value="UniProtKB-SubCell"/>
</dbReference>
<comment type="catalytic activity">
    <reaction evidence="21">
        <text>tauroursodeoxycholate(in) + glutathione(in) + ATP + H2O = tauroursodeoxycholate(out) + glutathione(out) + ADP + phosphate + H(+)</text>
        <dbReference type="Rhea" id="RHEA:66420"/>
        <dbReference type="ChEBI" id="CHEBI:15377"/>
        <dbReference type="ChEBI" id="CHEBI:15378"/>
        <dbReference type="ChEBI" id="CHEBI:30616"/>
        <dbReference type="ChEBI" id="CHEBI:43474"/>
        <dbReference type="ChEBI" id="CHEBI:57925"/>
        <dbReference type="ChEBI" id="CHEBI:132028"/>
        <dbReference type="ChEBI" id="CHEBI:456216"/>
    </reaction>
    <physiologicalReaction direction="left-to-right" evidence="21">
        <dbReference type="Rhea" id="RHEA:66421"/>
    </physiologicalReaction>
</comment>
<evidence type="ECO:0000256" key="12">
    <source>
        <dbReference type="ARBA" id="ARBA00023055"/>
    </source>
</evidence>
<evidence type="ECO:0000256" key="25">
    <source>
        <dbReference type="ARBA" id="ARBA00051151"/>
    </source>
</evidence>
<comment type="catalytic activity">
    <reaction evidence="30">
        <text>taurocholate(in) + glutathione(in) + ATP + H2O = taurocholate(out) + glutathione(out) + ADP + phosphate + H(+)</text>
        <dbReference type="Rhea" id="RHEA:66404"/>
        <dbReference type="ChEBI" id="CHEBI:15377"/>
        <dbReference type="ChEBI" id="CHEBI:15378"/>
        <dbReference type="ChEBI" id="CHEBI:30616"/>
        <dbReference type="ChEBI" id="CHEBI:36257"/>
        <dbReference type="ChEBI" id="CHEBI:43474"/>
        <dbReference type="ChEBI" id="CHEBI:57925"/>
        <dbReference type="ChEBI" id="CHEBI:456216"/>
    </reaction>
    <physiologicalReaction direction="left-to-right" evidence="30">
        <dbReference type="Rhea" id="RHEA:66405"/>
    </physiologicalReaction>
</comment>
<comment type="catalytic activity">
    <reaction evidence="32">
        <text>glycodeoxycholate(in) + glutathione(in) + ATP + H2O = glycodeoxycholate(out) + glutathione(out) + ADP + phosphate + H(+)</text>
        <dbReference type="Rhea" id="RHEA:66380"/>
        <dbReference type="ChEBI" id="CHEBI:15377"/>
        <dbReference type="ChEBI" id="CHEBI:15378"/>
        <dbReference type="ChEBI" id="CHEBI:30616"/>
        <dbReference type="ChEBI" id="CHEBI:43474"/>
        <dbReference type="ChEBI" id="CHEBI:57925"/>
        <dbReference type="ChEBI" id="CHEBI:82982"/>
        <dbReference type="ChEBI" id="CHEBI:456216"/>
    </reaction>
    <physiologicalReaction direction="left-to-right" evidence="32">
        <dbReference type="Rhea" id="RHEA:66381"/>
    </physiologicalReaction>
</comment>
<dbReference type="FunFam" id="3.40.50.300:FF:002135">
    <property type="entry name" value="Multidrug resistance-associated protein 4 isoform A"/>
    <property type="match status" value="1"/>
</dbReference>
<evidence type="ECO:0000256" key="19">
    <source>
        <dbReference type="ARBA" id="ARBA00048007"/>
    </source>
</evidence>
<evidence type="ECO:0000256" key="26">
    <source>
        <dbReference type="ARBA" id="ARBA00051287"/>
    </source>
</evidence>
<feature type="transmembrane region" description="Helical" evidence="36">
    <location>
        <begin position="311"/>
        <end position="332"/>
    </location>
</feature>
<evidence type="ECO:0000259" key="38">
    <source>
        <dbReference type="PROSITE" id="PS50929"/>
    </source>
</evidence>
<keyword evidence="40" id="KW-1185">Reference proteome</keyword>
<gene>
    <name evidence="39" type="primary">ABCC4</name>
</gene>
<evidence type="ECO:0000256" key="10">
    <source>
        <dbReference type="ARBA" id="ARBA00022967"/>
    </source>
</evidence>
<dbReference type="Gene3D" id="3.40.50.300">
    <property type="entry name" value="P-loop containing nucleotide triphosphate hydrolases"/>
    <property type="match status" value="2"/>
</dbReference>
<dbReference type="GO" id="GO:0006869">
    <property type="term" value="P:lipid transport"/>
    <property type="evidence" value="ECO:0007669"/>
    <property type="project" value="UniProtKB-KW"/>
</dbReference>
<dbReference type="InterPro" id="IPR017871">
    <property type="entry name" value="ABC_transporter-like_CS"/>
</dbReference>
<evidence type="ECO:0000256" key="36">
    <source>
        <dbReference type="SAM" id="Phobius"/>
    </source>
</evidence>
<dbReference type="CDD" id="cd18601">
    <property type="entry name" value="ABC_6TM_MRP4_D2_like"/>
    <property type="match status" value="1"/>
</dbReference>
<dbReference type="Pfam" id="PF00664">
    <property type="entry name" value="ABC_membrane"/>
    <property type="match status" value="2"/>
</dbReference>
<comment type="catalytic activity">
    <reaction evidence="17">
        <text>leukotriene C4(in) + ATP + H2O = leukotriene C4(out) + ADP + phosphate + H(+)</text>
        <dbReference type="Rhea" id="RHEA:38963"/>
        <dbReference type="ChEBI" id="CHEBI:15377"/>
        <dbReference type="ChEBI" id="CHEBI:15378"/>
        <dbReference type="ChEBI" id="CHEBI:30616"/>
        <dbReference type="ChEBI" id="CHEBI:43474"/>
        <dbReference type="ChEBI" id="CHEBI:57973"/>
        <dbReference type="ChEBI" id="CHEBI:456216"/>
    </reaction>
    <physiologicalReaction direction="left-to-right" evidence="17">
        <dbReference type="Rhea" id="RHEA:38964"/>
    </physiologicalReaction>
</comment>
<feature type="transmembrane region" description="Helical" evidence="36">
    <location>
        <begin position="665"/>
        <end position="685"/>
    </location>
</feature>
<comment type="catalytic activity">
    <reaction evidence="31">
        <text>glycocholate(in) + glutathione(in) + ATP + H2O = glycocholate(out) + glutathione(out) + ADP + phosphate + H(+)</text>
        <dbReference type="Rhea" id="RHEA:66400"/>
        <dbReference type="ChEBI" id="CHEBI:15377"/>
        <dbReference type="ChEBI" id="CHEBI:15378"/>
        <dbReference type="ChEBI" id="CHEBI:29746"/>
        <dbReference type="ChEBI" id="CHEBI:30616"/>
        <dbReference type="ChEBI" id="CHEBI:43474"/>
        <dbReference type="ChEBI" id="CHEBI:57925"/>
        <dbReference type="ChEBI" id="CHEBI:456216"/>
    </reaction>
    <physiologicalReaction direction="left-to-right" evidence="31">
        <dbReference type="Rhea" id="RHEA:66401"/>
    </physiologicalReaction>
</comment>
<dbReference type="FunFam" id="1.20.1560.10:FF:000014">
    <property type="entry name" value="Multidrug resistance-associated protein member 4"/>
    <property type="match status" value="1"/>
</dbReference>
<comment type="catalytic activity">
    <reaction evidence="19">
        <text>an S-substituted glutathione(in) + ATP + H2O = an S-substituted glutathione(out) + ADP + phosphate + H(+)</text>
        <dbReference type="Rhea" id="RHEA:19121"/>
        <dbReference type="ChEBI" id="CHEBI:15377"/>
        <dbReference type="ChEBI" id="CHEBI:15378"/>
        <dbReference type="ChEBI" id="CHEBI:30616"/>
        <dbReference type="ChEBI" id="CHEBI:43474"/>
        <dbReference type="ChEBI" id="CHEBI:90779"/>
        <dbReference type="ChEBI" id="CHEBI:456216"/>
        <dbReference type="EC" id="7.6.2.3"/>
    </reaction>
    <physiologicalReaction direction="left-to-right" evidence="19">
        <dbReference type="Rhea" id="RHEA:19122"/>
    </physiologicalReaction>
</comment>
<dbReference type="EC" id="7.6.2.3" evidence="14"/>
<feature type="transmembrane region" description="Helical" evidence="36">
    <location>
        <begin position="718"/>
        <end position="746"/>
    </location>
</feature>
<evidence type="ECO:0000313" key="40">
    <source>
        <dbReference type="Proteomes" id="UP000472275"/>
    </source>
</evidence>
<feature type="transmembrane region" description="Helical" evidence="36">
    <location>
        <begin position="934"/>
        <end position="952"/>
    </location>
</feature>
<comment type="subcellular location">
    <subcellularLocation>
        <location evidence="2">Apical cell membrane</location>
        <topology evidence="2">Multi-pass membrane protein</topology>
    </subcellularLocation>
    <subcellularLocation>
        <location evidence="3">Basolateral cell membrane</location>
        <topology evidence="3">Multi-pass membrane protein</topology>
    </subcellularLocation>
</comment>
<keyword evidence="6" id="KW-1003">Cell membrane</keyword>
<evidence type="ECO:0000256" key="6">
    <source>
        <dbReference type="ARBA" id="ARBA00022475"/>
    </source>
</evidence>
<dbReference type="SUPFAM" id="SSF52540">
    <property type="entry name" value="P-loop containing nucleoside triphosphate hydrolases"/>
    <property type="match status" value="2"/>
</dbReference>
<evidence type="ECO:0000313" key="39">
    <source>
        <dbReference type="Ensembl" id="ENSACCP00020020346.1"/>
    </source>
</evidence>
<evidence type="ECO:0000256" key="18">
    <source>
        <dbReference type="ARBA" id="ARBA00047576"/>
    </source>
</evidence>
<dbReference type="InterPro" id="IPR003439">
    <property type="entry name" value="ABC_transporter-like_ATP-bd"/>
</dbReference>
<proteinExistence type="predicted"/>
<dbReference type="InterPro" id="IPR003593">
    <property type="entry name" value="AAA+_ATPase"/>
</dbReference>
<dbReference type="InterPro" id="IPR027417">
    <property type="entry name" value="P-loop_NTPase"/>
</dbReference>
<dbReference type="InterPro" id="IPR047083">
    <property type="entry name" value="ABCC4_TMD2"/>
</dbReference>
<dbReference type="SUPFAM" id="SSF90123">
    <property type="entry name" value="ABC transporter transmembrane region"/>
    <property type="match status" value="2"/>
</dbReference>
<dbReference type="InterPro" id="IPR030240">
    <property type="entry name" value="ABCC4_TMD1"/>
</dbReference>
<dbReference type="FunFam" id="3.40.50.300:FF:000163">
    <property type="entry name" value="Multidrug resistance-associated protein member 4"/>
    <property type="match status" value="1"/>
</dbReference>
<dbReference type="GO" id="GO:0016323">
    <property type="term" value="C:basolateral plasma membrane"/>
    <property type="evidence" value="ECO:0007669"/>
    <property type="project" value="UniProtKB-SubCell"/>
</dbReference>
<comment type="catalytic activity">
    <reaction evidence="26">
        <text>prostaglandin E2(in) + ATP + H2O = prostaglandin E2(out) + ADP + phosphate + H(+)</text>
        <dbReference type="Rhea" id="RHEA:66388"/>
        <dbReference type="ChEBI" id="CHEBI:15377"/>
        <dbReference type="ChEBI" id="CHEBI:15378"/>
        <dbReference type="ChEBI" id="CHEBI:30616"/>
        <dbReference type="ChEBI" id="CHEBI:43474"/>
        <dbReference type="ChEBI" id="CHEBI:456216"/>
        <dbReference type="ChEBI" id="CHEBI:606564"/>
    </reaction>
    <physiologicalReaction direction="left-to-right" evidence="26">
        <dbReference type="Rhea" id="RHEA:66389"/>
    </physiologicalReaction>
</comment>
<evidence type="ECO:0000256" key="5">
    <source>
        <dbReference type="ARBA" id="ARBA00022448"/>
    </source>
</evidence>
<dbReference type="CDD" id="cd03244">
    <property type="entry name" value="ABCC_MRP_domain2"/>
    <property type="match status" value="1"/>
</dbReference>
<evidence type="ECO:0000256" key="32">
    <source>
        <dbReference type="ARBA" id="ARBA00052647"/>
    </source>
</evidence>
<feature type="transmembrane region" description="Helical" evidence="36">
    <location>
        <begin position="805"/>
        <end position="833"/>
    </location>
</feature>
<evidence type="ECO:0000256" key="29">
    <source>
        <dbReference type="ARBA" id="ARBA00051624"/>
    </source>
</evidence>
<evidence type="ECO:0000256" key="4">
    <source>
        <dbReference type="ARBA" id="ARBA00012191"/>
    </source>
</evidence>
<evidence type="ECO:0000256" key="21">
    <source>
        <dbReference type="ARBA" id="ARBA00050117"/>
    </source>
</evidence>
<evidence type="ECO:0000256" key="33">
    <source>
        <dbReference type="ARBA" id="ARBA00052963"/>
    </source>
</evidence>
<organism evidence="39 40">
    <name type="scientific">Aquila chrysaetos chrysaetos</name>
    <dbReference type="NCBI Taxonomy" id="223781"/>
    <lineage>
        <taxon>Eukaryota</taxon>
        <taxon>Metazoa</taxon>
        <taxon>Chordata</taxon>
        <taxon>Craniata</taxon>
        <taxon>Vertebrata</taxon>
        <taxon>Euteleostomi</taxon>
        <taxon>Archelosauria</taxon>
        <taxon>Archosauria</taxon>
        <taxon>Dinosauria</taxon>
        <taxon>Saurischia</taxon>
        <taxon>Theropoda</taxon>
        <taxon>Coelurosauria</taxon>
        <taxon>Aves</taxon>
        <taxon>Neognathae</taxon>
        <taxon>Neoaves</taxon>
        <taxon>Telluraves</taxon>
        <taxon>Accipitrimorphae</taxon>
        <taxon>Accipitriformes</taxon>
        <taxon>Accipitridae</taxon>
        <taxon>Accipitrinae</taxon>
        <taxon>Aquila</taxon>
    </lineage>
</organism>
<comment type="catalytic activity">
    <reaction evidence="16">
        <text>dehydroepiandrosterone 3-sulfate(in) + ATP + H2O = dehydroepiandrosterone 3-sulfate(out) + ADP + phosphate + H(+)</text>
        <dbReference type="Rhea" id="RHEA:61364"/>
        <dbReference type="ChEBI" id="CHEBI:15377"/>
        <dbReference type="ChEBI" id="CHEBI:15378"/>
        <dbReference type="ChEBI" id="CHEBI:30616"/>
        <dbReference type="ChEBI" id="CHEBI:43474"/>
        <dbReference type="ChEBI" id="CHEBI:57905"/>
        <dbReference type="ChEBI" id="CHEBI:456216"/>
    </reaction>
    <physiologicalReaction direction="left-to-right" evidence="16">
        <dbReference type="Rhea" id="RHEA:61365"/>
    </physiologicalReaction>
</comment>
<evidence type="ECO:0000256" key="28">
    <source>
        <dbReference type="ARBA" id="ARBA00051604"/>
    </source>
</evidence>
<feature type="transmembrane region" description="Helical" evidence="36">
    <location>
        <begin position="903"/>
        <end position="925"/>
    </location>
</feature>
<accession>A0A663F8Z4</accession>
<evidence type="ECO:0000256" key="7">
    <source>
        <dbReference type="ARBA" id="ARBA00022692"/>
    </source>
</evidence>
<feature type="transmembrane region" description="Helical" evidence="36">
    <location>
        <begin position="282"/>
        <end position="305"/>
    </location>
</feature>
<dbReference type="CDD" id="cd03250">
    <property type="entry name" value="ABCC_MRP_domain1"/>
    <property type="match status" value="1"/>
</dbReference>
<keyword evidence="10" id="KW-1278">Translocase</keyword>
<comment type="catalytic activity">
    <reaction evidence="33">
        <text>3',5'-cyclic GMP(in) + ATP + H2O = 3',5'-cyclic GMP(out) + ADP + phosphate + H(+)</text>
        <dbReference type="Rhea" id="RHEA:66188"/>
        <dbReference type="ChEBI" id="CHEBI:15377"/>
        <dbReference type="ChEBI" id="CHEBI:15378"/>
        <dbReference type="ChEBI" id="CHEBI:30616"/>
        <dbReference type="ChEBI" id="CHEBI:43474"/>
        <dbReference type="ChEBI" id="CHEBI:57746"/>
        <dbReference type="ChEBI" id="CHEBI:456216"/>
    </reaction>
    <physiologicalReaction direction="left-to-right" evidence="33">
        <dbReference type="Rhea" id="RHEA:66189"/>
    </physiologicalReaction>
</comment>
<evidence type="ECO:0000256" key="24">
    <source>
        <dbReference type="ARBA" id="ARBA00051057"/>
    </source>
</evidence>
<evidence type="ECO:0000256" key="3">
    <source>
        <dbReference type="ARBA" id="ARBA00004554"/>
    </source>
</evidence>
<evidence type="ECO:0000256" key="23">
    <source>
        <dbReference type="ARBA" id="ARBA00050718"/>
    </source>
</evidence>
<dbReference type="GO" id="GO:0005524">
    <property type="term" value="F:ATP binding"/>
    <property type="evidence" value="ECO:0007669"/>
    <property type="project" value="UniProtKB-KW"/>
</dbReference>
<keyword evidence="5" id="KW-0813">Transport</keyword>
<dbReference type="PROSITE" id="PS50893">
    <property type="entry name" value="ABC_TRANSPORTER_2"/>
    <property type="match status" value="2"/>
</dbReference>
<dbReference type="GO" id="GO:0015431">
    <property type="term" value="F:ABC-type glutathione S-conjugate transporter activity"/>
    <property type="evidence" value="ECO:0007669"/>
    <property type="project" value="UniProtKB-EC"/>
</dbReference>
<dbReference type="PROSITE" id="PS00211">
    <property type="entry name" value="ABC_TRANSPORTER_1"/>
    <property type="match status" value="2"/>
</dbReference>
<dbReference type="InterPro" id="IPR050173">
    <property type="entry name" value="ABC_transporter_C-like"/>
</dbReference>
<dbReference type="AlphaFoldDB" id="A0A663F8Z4"/>
<dbReference type="SMART" id="SM00382">
    <property type="entry name" value="AAA"/>
    <property type="match status" value="2"/>
</dbReference>
<feature type="domain" description="ABC transporter" evidence="37">
    <location>
        <begin position="374"/>
        <end position="597"/>
    </location>
</feature>
<dbReference type="Gene3D" id="1.20.1560.10">
    <property type="entry name" value="ABC transporter type 1, transmembrane domain"/>
    <property type="match status" value="2"/>
</dbReference>
<feature type="domain" description="ABC transmembrane type-1" evidence="38">
    <location>
        <begin position="56"/>
        <end position="340"/>
    </location>
</feature>
<keyword evidence="11 36" id="KW-1133">Transmembrane helix</keyword>
<evidence type="ECO:0000256" key="30">
    <source>
        <dbReference type="ARBA" id="ARBA00051844"/>
    </source>
</evidence>
<comment type="catalytic activity">
    <reaction evidence="23">
        <text>prostaglandin E1(in) + ATP + H2O = prostaglandin E1(out) + ADP + phosphate + H(+)</text>
        <dbReference type="Rhea" id="RHEA:66392"/>
        <dbReference type="ChEBI" id="CHEBI:15377"/>
        <dbReference type="ChEBI" id="CHEBI:15378"/>
        <dbReference type="ChEBI" id="CHEBI:30616"/>
        <dbReference type="ChEBI" id="CHEBI:43474"/>
        <dbReference type="ChEBI" id="CHEBI:57397"/>
        <dbReference type="ChEBI" id="CHEBI:456216"/>
    </reaction>
    <physiologicalReaction direction="left-to-right" evidence="23">
        <dbReference type="Rhea" id="RHEA:66393"/>
    </physiologicalReaction>
</comment>
<evidence type="ECO:0000259" key="37">
    <source>
        <dbReference type="PROSITE" id="PS50893"/>
    </source>
</evidence>
<dbReference type="PANTHER" id="PTHR24223">
    <property type="entry name" value="ATP-BINDING CASSETTE SUB-FAMILY C"/>
    <property type="match status" value="1"/>
</dbReference>
<dbReference type="Proteomes" id="UP000472275">
    <property type="component" value="Chromosome 14"/>
</dbReference>
<keyword evidence="8" id="KW-0547">Nucleotide-binding</keyword>
<evidence type="ECO:0000256" key="16">
    <source>
        <dbReference type="ARBA" id="ARBA00047279"/>
    </source>
</evidence>
<comment type="catalytic activity">
    <reaction evidence="29">
        <text>glycochenodeoxycholate(in) + glutathione(in) + ATP + H2O = glycochenodeoxycholate(out) + glutathione(out) + ADP + phosphate + H(+)</text>
        <dbReference type="Rhea" id="RHEA:66408"/>
        <dbReference type="ChEBI" id="CHEBI:15377"/>
        <dbReference type="ChEBI" id="CHEBI:15378"/>
        <dbReference type="ChEBI" id="CHEBI:30616"/>
        <dbReference type="ChEBI" id="CHEBI:36252"/>
        <dbReference type="ChEBI" id="CHEBI:43474"/>
        <dbReference type="ChEBI" id="CHEBI:57925"/>
        <dbReference type="ChEBI" id="CHEBI:456216"/>
    </reaction>
    <physiologicalReaction direction="left-to-right" evidence="29">
        <dbReference type="Rhea" id="RHEA:66409"/>
    </physiologicalReaction>
</comment>
<evidence type="ECO:0000256" key="11">
    <source>
        <dbReference type="ARBA" id="ARBA00022989"/>
    </source>
</evidence>
<dbReference type="PANTHER" id="PTHR24223:SF357">
    <property type="entry name" value="ATP-BINDING CASSETTE SUB-FAMILY C MEMBER 4"/>
    <property type="match status" value="1"/>
</dbReference>
<dbReference type="GO" id="GO:0016887">
    <property type="term" value="F:ATP hydrolysis activity"/>
    <property type="evidence" value="ECO:0007669"/>
    <property type="project" value="InterPro"/>
</dbReference>
<sequence>MEAVPREEKPNPLRDANLCSRLFFWYWDKEVQKAKKRGKTPHLTKAIILCYWKSYLVFGIFTMIEETLKIIQPIFLGKIINYFENYDSSDEVALNFAYCYAAALSVCTLILAIMHHLYFYHVQRAGMKLRVAMCHMIYRKALRLSNVAMAKTTTGQIVNLLSNDVNKFDQVTIFLHFLWAGPIQAVAVTVLLWMEIGPSCLAGMAVLIILLPVQTCIGRLFSSLRSKTAALTDVRIRTMNEVISGMKIIKMYAWEKSFAELVNGLRRKEIAMVMKSSYLRGLNLASFFVASKITVFMTFMAYVLLGNVISASRVFVAVSLYGAVRLTVTLFFPSAVERVSEAVVSIRRIKNFLILDEISPFKPQLHGNNENVVLHVQDLTCYWDKSSESPALQQLSFTVRRGELLAVIGPVGAGKSSLLSAVLGELPKDKGLINVTGRIAYVSQQPWVFSGTVRSNILFDKEYEKEKYEKVLKVCALKKDLELLANGDLTVIGDRGATLSGGQKARVNLARAVYQDADIYLLDDPLSAVDAEVGRHLFEKCICQALHQKISVLVTHQLQYLRAANQILILKDGKMVGKGTYSEFLRSGIDFASLLKKDEEVEQPSVPGTPNLKSVRSRTFSESSVWSQDSSAHSQKDGAAENALAAVPEESRSEGKINFKVYRKYFTAGANYFVILILLIFNILAQVSCWEANHQEKLNVTTNGDNGENETEHLDLNFYLGIYAGLTVATILFGIVRSLLVFQVLVNSGQTLHNKMFQSILKAPVLFFDRNPIGRILNRFSKDIGHLDDLLPLTFLDFMQTLLQIFGVVAVAVAVIPWILIPLIPLFILFIFLRRYFLDTSRDIKRLESTTRSPVFSHLSSSLQGLWTIRALKAEERFQKLFDAHQDLHSEAWFLFLTTSRWFAVRLDAICAIFVIVVAFGSLLLTKTLNAGQVGLALSYAITLMGTFQWGVRQSAEVENLMISVERVMEYTELEKEAPWETNKHPPPEWPSQGMIAFENVNFTYSLDGPLVLRHLSVLIKPKEKVGIVGRTGAGKSSLIAALFRLAEPEGRIWIDKYLTSELGLHDLRKKISIIPQEPVLFTGTMRKNLDPFNEYTDEELWNALEEVQLKEVVEDLPNKMEMQLAESGSNFSVGQRQLVCLARAVLKKNRILIIDEATANVDPRTDEFIQKTIREKFAHCTVLTIAHRLNTIIDSDRIMVLDEGRLKEYGEPYILLQEQDGLFYKMVQQVGKTEAASLIETAKRVILEEGMIKFVSAVRLSQS</sequence>
<reference evidence="39" key="1">
    <citation type="submission" date="2025-08" db="UniProtKB">
        <authorList>
            <consortium name="Ensembl"/>
        </authorList>
    </citation>
    <scope>IDENTIFICATION</scope>
</reference>
<feature type="domain" description="ABC transmembrane type-1" evidence="38">
    <location>
        <begin position="705"/>
        <end position="960"/>
    </location>
</feature>
<dbReference type="InterPro" id="IPR011527">
    <property type="entry name" value="ABC1_TM_dom"/>
</dbReference>
<evidence type="ECO:0000256" key="17">
    <source>
        <dbReference type="ARBA" id="ARBA00047523"/>
    </source>
</evidence>
<comment type="catalytic activity">
    <reaction evidence="20">
        <text>urate(in) + ATP + H2O = urate(out) + ADP + phosphate + H(+)</text>
        <dbReference type="Rhea" id="RHEA:16461"/>
        <dbReference type="ChEBI" id="CHEBI:15377"/>
        <dbReference type="ChEBI" id="CHEBI:15378"/>
        <dbReference type="ChEBI" id="CHEBI:17775"/>
        <dbReference type="ChEBI" id="CHEBI:30616"/>
        <dbReference type="ChEBI" id="CHEBI:43474"/>
        <dbReference type="ChEBI" id="CHEBI:456216"/>
    </reaction>
    <physiologicalReaction direction="left-to-right" evidence="20">
        <dbReference type="Rhea" id="RHEA:16462"/>
    </physiologicalReaction>
</comment>
<protein>
    <recommendedName>
        <fullName evidence="35">Multidrug resistance-associated protein 4</fullName>
        <ecNumber evidence="4">7.6.2.2</ecNumber>
        <ecNumber evidence="14">7.6.2.3</ecNumber>
    </recommendedName>
</protein>
<evidence type="ECO:0000256" key="34">
    <source>
        <dbReference type="ARBA" id="ARBA00062847"/>
    </source>
</evidence>
<dbReference type="InterPro" id="IPR036640">
    <property type="entry name" value="ABC1_TM_sf"/>
</dbReference>
<dbReference type="EC" id="7.6.2.2" evidence="4"/>
<evidence type="ECO:0000256" key="35">
    <source>
        <dbReference type="ARBA" id="ARBA00082792"/>
    </source>
</evidence>
<feature type="transmembrane region" description="Helical" evidence="36">
    <location>
        <begin position="200"/>
        <end position="221"/>
    </location>
</feature>
<evidence type="ECO:0000256" key="31">
    <source>
        <dbReference type="ARBA" id="ARBA00052534"/>
    </source>
</evidence>
<feature type="domain" description="ABC transporter" evidence="37">
    <location>
        <begin position="996"/>
        <end position="1229"/>
    </location>
</feature>
<keyword evidence="9" id="KW-0067">ATP-binding</keyword>
<dbReference type="CDD" id="cd18593">
    <property type="entry name" value="ABC_6TM_MRP4_D1_like"/>
    <property type="match status" value="1"/>
</dbReference>